<evidence type="ECO:0000313" key="4">
    <source>
        <dbReference type="Proteomes" id="UP000235739"/>
    </source>
</evidence>
<dbReference type="AlphaFoldDB" id="A0A2N7S076"/>
<evidence type="ECO:0000313" key="3">
    <source>
        <dbReference type="EMBL" id="PMQ19538.1"/>
    </source>
</evidence>
<evidence type="ECO:0000256" key="2">
    <source>
        <dbReference type="SAM" id="SignalP"/>
    </source>
</evidence>
<keyword evidence="1" id="KW-0472">Membrane</keyword>
<comment type="caution">
    <text evidence="3">The sequence shown here is derived from an EMBL/GenBank/DDBJ whole genome shotgun (WGS) entry which is preliminary data.</text>
</comment>
<sequence>MMMKTRIPAILLLISSVCLFAFALSTTQRDTATGCWVVSTLMFIGAAMLLLSSILGTSRVTAEDPPHERRK</sequence>
<reference evidence="3 4" key="1">
    <citation type="journal article" date="2017" name="Elife">
        <title>Extensive horizontal gene transfer in cheese-associated bacteria.</title>
        <authorList>
            <person name="Bonham K.S."/>
            <person name="Wolfe B.E."/>
            <person name="Dutton R.J."/>
        </authorList>
    </citation>
    <scope>NUCLEOTIDE SEQUENCE [LARGE SCALE GENOMIC DNA]</scope>
    <source>
        <strain evidence="3 4">JB182</strain>
    </source>
</reference>
<name>A0A2N7S076_9MICC</name>
<gene>
    <name evidence="3" type="ORF">CIK84_12745</name>
</gene>
<accession>A0A2N7S076</accession>
<keyword evidence="2" id="KW-0732">Signal</keyword>
<keyword evidence="1" id="KW-1133">Transmembrane helix</keyword>
<feature type="signal peptide" evidence="2">
    <location>
        <begin position="1"/>
        <end position="23"/>
    </location>
</feature>
<keyword evidence="1" id="KW-0812">Transmembrane</keyword>
<proteinExistence type="predicted"/>
<dbReference type="Proteomes" id="UP000235739">
    <property type="component" value="Unassembled WGS sequence"/>
</dbReference>
<evidence type="ECO:0000256" key="1">
    <source>
        <dbReference type="SAM" id="Phobius"/>
    </source>
</evidence>
<protein>
    <submittedName>
        <fullName evidence="3">Uncharacterized protein</fullName>
    </submittedName>
</protein>
<feature type="transmembrane region" description="Helical" evidence="1">
    <location>
        <begin position="41"/>
        <end position="62"/>
    </location>
</feature>
<feature type="chain" id="PRO_5014692177" evidence="2">
    <location>
        <begin position="24"/>
        <end position="71"/>
    </location>
</feature>
<dbReference type="EMBL" id="PNQX01000002">
    <property type="protein sequence ID" value="PMQ19538.1"/>
    <property type="molecule type" value="Genomic_DNA"/>
</dbReference>
<organism evidence="3 4">
    <name type="scientific">Glutamicibacter arilaitensis</name>
    <dbReference type="NCBI Taxonomy" id="256701"/>
    <lineage>
        <taxon>Bacteria</taxon>
        <taxon>Bacillati</taxon>
        <taxon>Actinomycetota</taxon>
        <taxon>Actinomycetes</taxon>
        <taxon>Micrococcales</taxon>
        <taxon>Micrococcaceae</taxon>
        <taxon>Glutamicibacter</taxon>
    </lineage>
</organism>